<dbReference type="InterPro" id="IPR006204">
    <property type="entry name" value="GHMP_kinase_N_dom"/>
</dbReference>
<dbReference type="GO" id="GO:0019288">
    <property type="term" value="P:isopentenyl diphosphate biosynthetic process, methylerythritol 4-phosphate pathway"/>
    <property type="evidence" value="ECO:0007669"/>
    <property type="project" value="UniProtKB-UniRule"/>
</dbReference>
<comment type="pathway">
    <text evidence="9">Isoprenoid biosynthesis; isopentenyl diphosphate biosynthesis via DXP pathway; isopentenyl diphosphate from 1-deoxy-D-xylulose 5-phosphate: step 3/6.</text>
</comment>
<comment type="caution">
    <text evidence="12">The sequence shown here is derived from an EMBL/GenBank/DDBJ whole genome shotgun (WGS) entry which is preliminary data.</text>
</comment>
<dbReference type="HAMAP" id="MF_00061">
    <property type="entry name" value="IspE"/>
    <property type="match status" value="1"/>
</dbReference>
<dbReference type="Gene3D" id="3.30.230.10">
    <property type="match status" value="1"/>
</dbReference>
<dbReference type="GO" id="GO:0016114">
    <property type="term" value="P:terpenoid biosynthetic process"/>
    <property type="evidence" value="ECO:0007669"/>
    <property type="project" value="UniProtKB-UniRule"/>
</dbReference>
<feature type="domain" description="GHMP kinase N-terminal" evidence="10">
    <location>
        <begin position="66"/>
        <end position="144"/>
    </location>
</feature>
<dbReference type="UniPathway" id="UPA00056">
    <property type="reaction ID" value="UER00094"/>
</dbReference>
<evidence type="ECO:0000256" key="5">
    <source>
        <dbReference type="ARBA" id="ARBA00022741"/>
    </source>
</evidence>
<dbReference type="PANTHER" id="PTHR43527">
    <property type="entry name" value="4-DIPHOSPHOCYTIDYL-2-C-METHYL-D-ERYTHRITOL KINASE, CHLOROPLASTIC"/>
    <property type="match status" value="1"/>
</dbReference>
<dbReference type="SUPFAM" id="SSF55060">
    <property type="entry name" value="GHMP Kinase, C-terminal domain"/>
    <property type="match status" value="1"/>
</dbReference>
<keyword evidence="6 9" id="KW-0418">Kinase</keyword>
<proteinExistence type="inferred from homology"/>
<keyword evidence="4 9" id="KW-0808">Transferase</keyword>
<comment type="catalytic activity">
    <reaction evidence="9">
        <text>4-CDP-2-C-methyl-D-erythritol + ATP = 4-CDP-2-C-methyl-D-erythritol 2-phosphate + ADP + H(+)</text>
        <dbReference type="Rhea" id="RHEA:18437"/>
        <dbReference type="ChEBI" id="CHEBI:15378"/>
        <dbReference type="ChEBI" id="CHEBI:30616"/>
        <dbReference type="ChEBI" id="CHEBI:57823"/>
        <dbReference type="ChEBI" id="CHEBI:57919"/>
        <dbReference type="ChEBI" id="CHEBI:456216"/>
        <dbReference type="EC" id="2.7.1.148"/>
    </reaction>
</comment>
<name>A0A401FP93_9LACO</name>
<accession>A0A401FP93</accession>
<protein>
    <recommendedName>
        <fullName evidence="3 9">4-diphosphocytidyl-2-C-methyl-D-erythritol kinase</fullName>
        <shortName evidence="9">CMK</shortName>
        <ecNumber evidence="2 9">2.7.1.148</ecNumber>
    </recommendedName>
    <alternativeName>
        <fullName evidence="8 9">4-(cytidine-5'-diphospho)-2-C-methyl-D-erythritol kinase</fullName>
    </alternativeName>
</protein>
<keyword evidence="13" id="KW-1185">Reference proteome</keyword>
<evidence type="ECO:0000256" key="2">
    <source>
        <dbReference type="ARBA" id="ARBA00012052"/>
    </source>
</evidence>
<dbReference type="AlphaFoldDB" id="A0A401FP93"/>
<evidence type="ECO:0000256" key="8">
    <source>
        <dbReference type="ARBA" id="ARBA00032554"/>
    </source>
</evidence>
<dbReference type="InterPro" id="IPR013750">
    <property type="entry name" value="GHMP_kinase_C_dom"/>
</dbReference>
<dbReference type="PIRSF" id="PIRSF010376">
    <property type="entry name" value="IspE"/>
    <property type="match status" value="1"/>
</dbReference>
<evidence type="ECO:0000256" key="6">
    <source>
        <dbReference type="ARBA" id="ARBA00022777"/>
    </source>
</evidence>
<evidence type="ECO:0000259" key="10">
    <source>
        <dbReference type="Pfam" id="PF00288"/>
    </source>
</evidence>
<keyword evidence="5 9" id="KW-0547">Nucleotide-binding</keyword>
<dbReference type="InterPro" id="IPR004424">
    <property type="entry name" value="IspE"/>
</dbReference>
<feature type="domain" description="GHMP kinase C-terminal" evidence="11">
    <location>
        <begin position="199"/>
        <end position="258"/>
    </location>
</feature>
<dbReference type="EC" id="2.7.1.148" evidence="2 9"/>
<dbReference type="EMBL" id="BEXA01000007">
    <property type="protein sequence ID" value="GAY74209.1"/>
    <property type="molecule type" value="Genomic_DNA"/>
</dbReference>
<feature type="active site" evidence="9">
    <location>
        <position position="10"/>
    </location>
</feature>
<feature type="binding site" evidence="9">
    <location>
        <begin position="94"/>
        <end position="104"/>
    </location>
    <ligand>
        <name>ATP</name>
        <dbReference type="ChEBI" id="CHEBI:30616"/>
    </ligand>
</feature>
<dbReference type="InterPro" id="IPR014721">
    <property type="entry name" value="Ribsml_uS5_D2-typ_fold_subgr"/>
</dbReference>
<dbReference type="GO" id="GO:0005524">
    <property type="term" value="F:ATP binding"/>
    <property type="evidence" value="ECO:0007669"/>
    <property type="project" value="UniProtKB-UniRule"/>
</dbReference>
<evidence type="ECO:0000256" key="7">
    <source>
        <dbReference type="ARBA" id="ARBA00022840"/>
    </source>
</evidence>
<gene>
    <name evidence="9" type="primary">ispE</name>
    <name evidence="12" type="ORF">NBRC111893_2355</name>
</gene>
<evidence type="ECO:0000313" key="12">
    <source>
        <dbReference type="EMBL" id="GAY74209.1"/>
    </source>
</evidence>
<evidence type="ECO:0000256" key="9">
    <source>
        <dbReference type="HAMAP-Rule" id="MF_00061"/>
    </source>
</evidence>
<comment type="function">
    <text evidence="9">Catalyzes the phosphorylation of the position 2 hydroxy group of 4-diphosphocytidyl-2C-methyl-D-erythritol.</text>
</comment>
<dbReference type="STRING" id="1138822.PL11_007130"/>
<evidence type="ECO:0000256" key="4">
    <source>
        <dbReference type="ARBA" id="ARBA00022679"/>
    </source>
</evidence>
<evidence type="ECO:0000256" key="3">
    <source>
        <dbReference type="ARBA" id="ARBA00017473"/>
    </source>
</evidence>
<keyword evidence="7 9" id="KW-0067">ATP-binding</keyword>
<evidence type="ECO:0000313" key="13">
    <source>
        <dbReference type="Proteomes" id="UP000286974"/>
    </source>
</evidence>
<dbReference type="InterPro" id="IPR036554">
    <property type="entry name" value="GHMP_kinase_C_sf"/>
</dbReference>
<dbReference type="SUPFAM" id="SSF54211">
    <property type="entry name" value="Ribosomal protein S5 domain 2-like"/>
    <property type="match status" value="1"/>
</dbReference>
<sequence length="286" mass="31178">MKMIIKAPAKLNLGLDAPLVHPNKEVEWEMIMTSISLCDYVTLETNDSQEIEIDTDSGFLPADSRNLALKAAELFFKANHINSGLKITIEKNIPVAAGLGGGSSDAAAVLRGLNQMFETGYSIFELAKFGLQIDSDVPYCVYGKTALVSGYGEIITPLPKLPSMWFVLAKPNVSVSTPKIIRSLYGTELQHPNISLLTEAVKRQDYGEIAGNLANTLENVTGELYPQILTIKQRLVNYGADGSLMTGSGPTTYGICRKKVGLIECLIVFLAFVGKYIWPDQSKLNN</sequence>
<organism evidence="12 13">
    <name type="scientific">Lentilactobacillus kosonis</name>
    <dbReference type="NCBI Taxonomy" id="2810561"/>
    <lineage>
        <taxon>Bacteria</taxon>
        <taxon>Bacillati</taxon>
        <taxon>Bacillota</taxon>
        <taxon>Bacilli</taxon>
        <taxon>Lactobacillales</taxon>
        <taxon>Lactobacillaceae</taxon>
        <taxon>Lentilactobacillus</taxon>
    </lineage>
</organism>
<feature type="active site" evidence="9">
    <location>
        <position position="136"/>
    </location>
</feature>
<evidence type="ECO:0000259" key="11">
    <source>
        <dbReference type="Pfam" id="PF08544"/>
    </source>
</evidence>
<evidence type="ECO:0000256" key="1">
    <source>
        <dbReference type="ARBA" id="ARBA00009684"/>
    </source>
</evidence>
<dbReference type="NCBIfam" id="TIGR00154">
    <property type="entry name" value="ispE"/>
    <property type="match status" value="1"/>
</dbReference>
<dbReference type="Pfam" id="PF08544">
    <property type="entry name" value="GHMP_kinases_C"/>
    <property type="match status" value="1"/>
</dbReference>
<dbReference type="GO" id="GO:0050515">
    <property type="term" value="F:4-(cytidine 5'-diphospho)-2-C-methyl-D-erythritol kinase activity"/>
    <property type="evidence" value="ECO:0007669"/>
    <property type="project" value="UniProtKB-UniRule"/>
</dbReference>
<comment type="similarity">
    <text evidence="1 9">Belongs to the GHMP kinase family. IspE subfamily.</text>
</comment>
<dbReference type="PANTHER" id="PTHR43527:SF2">
    <property type="entry name" value="4-DIPHOSPHOCYTIDYL-2-C-METHYL-D-ERYTHRITOL KINASE, CHLOROPLASTIC"/>
    <property type="match status" value="1"/>
</dbReference>
<dbReference type="Proteomes" id="UP000286974">
    <property type="component" value="Unassembled WGS sequence"/>
</dbReference>
<dbReference type="Pfam" id="PF00288">
    <property type="entry name" value="GHMP_kinases_N"/>
    <property type="match status" value="1"/>
</dbReference>
<dbReference type="Gene3D" id="3.30.70.890">
    <property type="entry name" value="GHMP kinase, C-terminal domain"/>
    <property type="match status" value="1"/>
</dbReference>
<reference evidence="12 13" key="1">
    <citation type="submission" date="2017-11" db="EMBL/GenBank/DDBJ databases">
        <title>Draft Genome Sequence of Lactobacillus curieae NBRC 111893 isolated from Koso, a Japanese sugar-Vegetable Fermented Beverage.</title>
        <authorList>
            <person name="Chiou T.Y."/>
            <person name="Oshima K."/>
            <person name="Suda W."/>
            <person name="Hattori M."/>
            <person name="Takahashi T."/>
        </authorList>
    </citation>
    <scope>NUCLEOTIDE SEQUENCE [LARGE SCALE GENOMIC DNA]</scope>
    <source>
        <strain evidence="12 13">NBRC111893</strain>
    </source>
</reference>
<dbReference type="InterPro" id="IPR020568">
    <property type="entry name" value="Ribosomal_Su5_D2-typ_SF"/>
</dbReference>
<keyword evidence="9" id="KW-0414">Isoprene biosynthesis</keyword>